<organism evidence="2 3">
    <name type="scientific">Leptospira ryugenii</name>
    <dbReference type="NCBI Taxonomy" id="1917863"/>
    <lineage>
        <taxon>Bacteria</taxon>
        <taxon>Pseudomonadati</taxon>
        <taxon>Spirochaetota</taxon>
        <taxon>Spirochaetia</taxon>
        <taxon>Leptospirales</taxon>
        <taxon>Leptospiraceae</taxon>
        <taxon>Leptospira</taxon>
    </lineage>
</organism>
<dbReference type="Pfam" id="PF00535">
    <property type="entry name" value="Glycos_transf_2"/>
    <property type="match status" value="1"/>
</dbReference>
<dbReference type="Proteomes" id="UP000245133">
    <property type="component" value="Unassembled WGS sequence"/>
</dbReference>
<dbReference type="RefSeq" id="WP_108973571.1">
    <property type="nucleotide sequence ID" value="NZ_BFBB01000002.1"/>
</dbReference>
<comment type="caution">
    <text evidence="2">The sequence shown here is derived from an EMBL/GenBank/DDBJ whole genome shotgun (WGS) entry which is preliminary data.</text>
</comment>
<evidence type="ECO:0000259" key="1">
    <source>
        <dbReference type="Pfam" id="PF00535"/>
    </source>
</evidence>
<dbReference type="SUPFAM" id="SSF53448">
    <property type="entry name" value="Nucleotide-diphospho-sugar transferases"/>
    <property type="match status" value="1"/>
</dbReference>
<feature type="domain" description="Glycosyltransferase 2-like" evidence="1">
    <location>
        <begin position="6"/>
        <end position="126"/>
    </location>
</feature>
<protein>
    <submittedName>
        <fullName evidence="2">Glycosyltransferase-like protein, family 2</fullName>
    </submittedName>
</protein>
<dbReference type="InterPro" id="IPR050834">
    <property type="entry name" value="Glycosyltransf_2"/>
</dbReference>
<dbReference type="OrthoDB" id="305760at2"/>
<accession>A0A2P2DWY6</accession>
<proteinExistence type="predicted"/>
<dbReference type="AlphaFoldDB" id="A0A2P2DWY6"/>
<dbReference type="CDD" id="cd00761">
    <property type="entry name" value="Glyco_tranf_GTA_type"/>
    <property type="match status" value="1"/>
</dbReference>
<evidence type="ECO:0000313" key="3">
    <source>
        <dbReference type="Proteomes" id="UP000245133"/>
    </source>
</evidence>
<keyword evidence="3" id="KW-1185">Reference proteome</keyword>
<dbReference type="Gene3D" id="3.90.550.10">
    <property type="entry name" value="Spore Coat Polysaccharide Biosynthesis Protein SpsA, Chain A"/>
    <property type="match status" value="1"/>
</dbReference>
<dbReference type="GO" id="GO:0016740">
    <property type="term" value="F:transferase activity"/>
    <property type="evidence" value="ECO:0007669"/>
    <property type="project" value="UniProtKB-KW"/>
</dbReference>
<dbReference type="EMBL" id="BFBB01000002">
    <property type="protein sequence ID" value="GBF49090.1"/>
    <property type="molecule type" value="Genomic_DNA"/>
</dbReference>
<keyword evidence="2" id="KW-0808">Transferase</keyword>
<dbReference type="PANTHER" id="PTHR43685:SF2">
    <property type="entry name" value="GLYCOSYLTRANSFERASE 2-LIKE DOMAIN-CONTAINING PROTEIN"/>
    <property type="match status" value="1"/>
</dbReference>
<name>A0A2P2DWY6_9LEPT</name>
<dbReference type="InterPro" id="IPR029044">
    <property type="entry name" value="Nucleotide-diphossugar_trans"/>
</dbReference>
<reference evidence="2 3" key="1">
    <citation type="submission" date="2018-02" db="EMBL/GenBank/DDBJ databases">
        <title>Novel Leptospira species isolated from soil and water in Japan.</title>
        <authorList>
            <person name="Nakao R."/>
            <person name="Masuzawa T."/>
        </authorList>
    </citation>
    <scope>NUCLEOTIDE SEQUENCE [LARGE SCALE GENOMIC DNA]</scope>
    <source>
        <strain evidence="2 3">YH101</strain>
    </source>
</reference>
<gene>
    <name evidence="2" type="ORF">LPTSP4_06000</name>
</gene>
<evidence type="ECO:0000313" key="2">
    <source>
        <dbReference type="EMBL" id="GBF49090.1"/>
    </source>
</evidence>
<dbReference type="PANTHER" id="PTHR43685">
    <property type="entry name" value="GLYCOSYLTRANSFERASE"/>
    <property type="match status" value="1"/>
</dbReference>
<sequence>MVPLVSVIIPVHNRSLLLQRAVHSVLKQTYPNIELIVIDDGSDHKEALATEVFLQTVQSLSLKKNWNLKWERQAKQGVSSARNHAVTLSQGDWLTFLDSDDEWYPSKLEKQMAFHANNPQLFVSQCEEEWIRKERFVNQPQKLQKREGFFFKESLENCLVTVSSVCLKRELWTELGGFREELPACEDYDLWLRIFALGREIGLLKETLLIRYGGHPDQLSMRYKAMDRFRIYSMLHILSTFSHGMKEENLQSLIRTLVRKWEILALGYEKRKAEIPKEAREAFRKIVKDPFAHGSWFGALEQFLLSDTFQ</sequence>
<dbReference type="InterPro" id="IPR001173">
    <property type="entry name" value="Glyco_trans_2-like"/>
</dbReference>